<reference evidence="7 8" key="1">
    <citation type="submission" date="2018-10" db="EMBL/GenBank/DDBJ databases">
        <title>Kocuria sp. M5W7-7, whole genome shotgun sequence.</title>
        <authorList>
            <person name="Tuo L."/>
        </authorList>
    </citation>
    <scope>NUCLEOTIDE SEQUENCE [LARGE SCALE GENOMIC DNA]</scope>
    <source>
        <strain evidence="7 8">M5W7-7</strain>
    </source>
</reference>
<evidence type="ECO:0000313" key="8">
    <source>
        <dbReference type="Proteomes" id="UP000270616"/>
    </source>
</evidence>
<keyword evidence="3" id="KW-0328">Glycosyltransferase</keyword>
<evidence type="ECO:0000256" key="3">
    <source>
        <dbReference type="ARBA" id="ARBA00022676"/>
    </source>
</evidence>
<organism evidence="7 8">
    <name type="scientific">Kocuria soli</name>
    <dbReference type="NCBI Taxonomy" id="2485125"/>
    <lineage>
        <taxon>Bacteria</taxon>
        <taxon>Bacillati</taxon>
        <taxon>Actinomycetota</taxon>
        <taxon>Actinomycetes</taxon>
        <taxon>Micrococcales</taxon>
        <taxon>Micrococcaceae</taxon>
        <taxon>Kocuria</taxon>
    </lineage>
</organism>
<gene>
    <name evidence="7" type="ORF">EDL96_08005</name>
</gene>
<evidence type="ECO:0000256" key="4">
    <source>
        <dbReference type="ARBA" id="ARBA00022679"/>
    </source>
</evidence>
<evidence type="ECO:0000256" key="5">
    <source>
        <dbReference type="SAM" id="MobiDB-lite"/>
    </source>
</evidence>
<feature type="region of interest" description="Disordered" evidence="5">
    <location>
        <begin position="36"/>
        <end position="61"/>
    </location>
</feature>
<name>A0A3N3ZRJ2_9MICC</name>
<sequence>MSRRSGVDDSTRLSPVTVVIPHYGDPAQADGLIHLLLGDDSDDGGKHAGPTGDGDRRTGEAGAPSIIVCDDASPSPFPLPWPSPERPDPRVQVIRRSTNGGFGAAVNTALAQVNTPLALVLNSDVVMTAEQVAELVRAAEPWQPAVASPAVTHPDGTWQWAGRQFPTIAHQVTEWLTPLARWRTHLHDAVGHDVRAQQSETTTPVDWVMGAAMLLPLAEVRAVGGFDEGFHMNCEEVDLQRRLRMRSVPSVLVPTVRVSHVGGGSSAAGKRREWLVESRFRYARKWGHPEVLRWSLRAATLVNFSVNGLRRLRGTPVRPVEVLRQEMGLLR</sequence>
<protein>
    <submittedName>
        <fullName evidence="7">Glycosyltransferase family 2 protein</fullName>
    </submittedName>
</protein>
<dbReference type="OrthoDB" id="9771846at2"/>
<dbReference type="PANTHER" id="PTHR43179">
    <property type="entry name" value="RHAMNOSYLTRANSFERASE WBBL"/>
    <property type="match status" value="1"/>
</dbReference>
<dbReference type="Gene3D" id="3.90.550.10">
    <property type="entry name" value="Spore Coat Polysaccharide Biosynthesis Protein SpsA, Chain A"/>
    <property type="match status" value="1"/>
</dbReference>
<feature type="domain" description="Glycosyltransferase 2-like" evidence="6">
    <location>
        <begin position="66"/>
        <end position="164"/>
    </location>
</feature>
<accession>A0A3N3ZRJ2</accession>
<comment type="similarity">
    <text evidence="2">Belongs to the glycosyltransferase 2 family.</text>
</comment>
<dbReference type="InterPro" id="IPR029044">
    <property type="entry name" value="Nucleotide-diphossugar_trans"/>
</dbReference>
<dbReference type="Proteomes" id="UP000270616">
    <property type="component" value="Unassembled WGS sequence"/>
</dbReference>
<dbReference type="InterPro" id="IPR001173">
    <property type="entry name" value="Glyco_trans_2-like"/>
</dbReference>
<dbReference type="EMBL" id="RKMF01000009">
    <property type="protein sequence ID" value="ROZ63042.1"/>
    <property type="molecule type" value="Genomic_DNA"/>
</dbReference>
<dbReference type="Pfam" id="PF00535">
    <property type="entry name" value="Glycos_transf_2"/>
    <property type="match status" value="1"/>
</dbReference>
<comment type="pathway">
    <text evidence="1">Cell wall biogenesis; cell wall polysaccharide biosynthesis.</text>
</comment>
<keyword evidence="4 7" id="KW-0808">Transferase</keyword>
<comment type="caution">
    <text evidence="7">The sequence shown here is derived from an EMBL/GenBank/DDBJ whole genome shotgun (WGS) entry which is preliminary data.</text>
</comment>
<evidence type="ECO:0000259" key="6">
    <source>
        <dbReference type="Pfam" id="PF00535"/>
    </source>
</evidence>
<evidence type="ECO:0000256" key="2">
    <source>
        <dbReference type="ARBA" id="ARBA00006739"/>
    </source>
</evidence>
<keyword evidence="8" id="KW-1185">Reference proteome</keyword>
<dbReference type="PANTHER" id="PTHR43179:SF12">
    <property type="entry name" value="GALACTOFURANOSYLTRANSFERASE GLFT2"/>
    <property type="match status" value="1"/>
</dbReference>
<evidence type="ECO:0000256" key="1">
    <source>
        <dbReference type="ARBA" id="ARBA00004776"/>
    </source>
</evidence>
<evidence type="ECO:0000313" key="7">
    <source>
        <dbReference type="EMBL" id="ROZ63042.1"/>
    </source>
</evidence>
<dbReference type="GO" id="GO:0016757">
    <property type="term" value="F:glycosyltransferase activity"/>
    <property type="evidence" value="ECO:0007669"/>
    <property type="project" value="UniProtKB-KW"/>
</dbReference>
<proteinExistence type="inferred from homology"/>
<dbReference type="SUPFAM" id="SSF53448">
    <property type="entry name" value="Nucleotide-diphospho-sugar transferases"/>
    <property type="match status" value="1"/>
</dbReference>
<dbReference type="AlphaFoldDB" id="A0A3N3ZRJ2"/>